<proteinExistence type="predicted"/>
<dbReference type="Pfam" id="PF25585">
    <property type="entry name" value="zf-CCCH_DUS3L"/>
    <property type="match status" value="1"/>
</dbReference>
<feature type="compositionally biased region" description="Basic and acidic residues" evidence="1">
    <location>
        <begin position="378"/>
        <end position="387"/>
    </location>
</feature>
<feature type="compositionally biased region" description="Basic residues" evidence="1">
    <location>
        <begin position="239"/>
        <end position="258"/>
    </location>
</feature>
<feature type="compositionally biased region" description="Basic residues" evidence="1">
    <location>
        <begin position="304"/>
        <end position="317"/>
    </location>
</feature>
<accession>A0A8J1T8S9</accession>
<dbReference type="InterPro" id="IPR040427">
    <property type="entry name" value="Flacc"/>
</dbReference>
<feature type="compositionally biased region" description="Basic and acidic residues" evidence="1">
    <location>
        <begin position="561"/>
        <end position="573"/>
    </location>
</feature>
<dbReference type="PANTHER" id="PTHR38563">
    <property type="entry name" value="FL(2)D-ASSOCIATED COMPLEX COMPONENT"/>
    <property type="match status" value="1"/>
</dbReference>
<dbReference type="InterPro" id="IPR036855">
    <property type="entry name" value="Znf_CCCH_sf"/>
</dbReference>
<name>A0A8J1T8S9_OWEFU</name>
<feature type="compositionally biased region" description="Basic and acidic residues" evidence="1">
    <location>
        <begin position="283"/>
        <end position="303"/>
    </location>
</feature>
<dbReference type="SMART" id="SM00356">
    <property type="entry name" value="ZnF_C3H1"/>
    <property type="match status" value="1"/>
</dbReference>
<dbReference type="GO" id="GO:0036396">
    <property type="term" value="C:RNA N6-methyladenosine methyltransferase complex"/>
    <property type="evidence" value="ECO:0007669"/>
    <property type="project" value="InterPro"/>
</dbReference>
<organism evidence="2 3">
    <name type="scientific">Owenia fusiformis</name>
    <name type="common">Polychaete worm</name>
    <dbReference type="NCBI Taxonomy" id="6347"/>
    <lineage>
        <taxon>Eukaryota</taxon>
        <taxon>Metazoa</taxon>
        <taxon>Spiralia</taxon>
        <taxon>Lophotrochozoa</taxon>
        <taxon>Annelida</taxon>
        <taxon>Polychaeta</taxon>
        <taxon>Sedentaria</taxon>
        <taxon>Canalipalpata</taxon>
        <taxon>Sabellida</taxon>
        <taxon>Oweniida</taxon>
        <taxon>Oweniidae</taxon>
        <taxon>Owenia</taxon>
    </lineage>
</organism>
<dbReference type="Proteomes" id="UP000749559">
    <property type="component" value="Unassembled WGS sequence"/>
</dbReference>
<dbReference type="OrthoDB" id="6022762at2759"/>
<feature type="region of interest" description="Disordered" evidence="1">
    <location>
        <begin position="361"/>
        <end position="1035"/>
    </location>
</feature>
<dbReference type="AlphaFoldDB" id="A0A8J1T8S9"/>
<dbReference type="GO" id="GO:0016556">
    <property type="term" value="P:mRNA modification"/>
    <property type="evidence" value="ECO:0007669"/>
    <property type="project" value="InterPro"/>
</dbReference>
<dbReference type="PROSITE" id="PS50103">
    <property type="entry name" value="ZF_C3H1"/>
    <property type="match status" value="1"/>
</dbReference>
<feature type="compositionally biased region" description="Basic and acidic residues" evidence="1">
    <location>
        <begin position="72"/>
        <end position="92"/>
    </location>
</feature>
<dbReference type="SUPFAM" id="SSF90229">
    <property type="entry name" value="CCCH zinc finger"/>
    <property type="match status" value="1"/>
</dbReference>
<evidence type="ECO:0000313" key="3">
    <source>
        <dbReference type="Proteomes" id="UP000749559"/>
    </source>
</evidence>
<feature type="compositionally biased region" description="Basic and acidic residues" evidence="1">
    <location>
        <begin position="328"/>
        <end position="347"/>
    </location>
</feature>
<feature type="compositionally biased region" description="Pro residues" evidence="1">
    <location>
        <begin position="595"/>
        <end position="604"/>
    </location>
</feature>
<feature type="region of interest" description="Disordered" evidence="1">
    <location>
        <begin position="1"/>
        <end position="26"/>
    </location>
</feature>
<dbReference type="InterPro" id="IPR000571">
    <property type="entry name" value="Znf_CCCH"/>
</dbReference>
<protein>
    <submittedName>
        <fullName evidence="2">Uncharacterized protein</fullName>
    </submittedName>
</protein>
<comment type="caution">
    <text evidence="2">The sequence shown here is derived from an EMBL/GenBank/DDBJ whole genome shotgun (WGS) entry which is preliminary data.</text>
</comment>
<reference evidence="2" key="1">
    <citation type="submission" date="2022-03" db="EMBL/GenBank/DDBJ databases">
        <authorList>
            <person name="Martin C."/>
        </authorList>
    </citation>
    <scope>NUCLEOTIDE SEQUENCE</scope>
</reference>
<feature type="compositionally biased region" description="Basic and acidic residues" evidence="1">
    <location>
        <begin position="740"/>
        <end position="866"/>
    </location>
</feature>
<feature type="region of interest" description="Disordered" evidence="1">
    <location>
        <begin position="48"/>
        <end position="124"/>
    </location>
</feature>
<dbReference type="Gene3D" id="4.10.1000.10">
    <property type="entry name" value="Zinc finger, CCCH-type"/>
    <property type="match status" value="1"/>
</dbReference>
<dbReference type="EMBL" id="CAIIXF020000005">
    <property type="protein sequence ID" value="CAH1783590.1"/>
    <property type="molecule type" value="Genomic_DNA"/>
</dbReference>
<dbReference type="PANTHER" id="PTHR38563:SF1">
    <property type="entry name" value="FL(2)D-ASSOCIATED COMPLEX COMPONENT"/>
    <property type="match status" value="1"/>
</dbReference>
<feature type="compositionally biased region" description="Basic residues" evidence="1">
    <location>
        <begin position="195"/>
        <end position="207"/>
    </location>
</feature>
<evidence type="ECO:0000256" key="1">
    <source>
        <dbReference type="SAM" id="MobiDB-lite"/>
    </source>
</evidence>
<evidence type="ECO:0000313" key="2">
    <source>
        <dbReference type="EMBL" id="CAH1783590.1"/>
    </source>
</evidence>
<feature type="compositionally biased region" description="Basic and acidic residues" evidence="1">
    <location>
        <begin position="395"/>
        <end position="466"/>
    </location>
</feature>
<feature type="compositionally biased region" description="Basic and acidic residues" evidence="1">
    <location>
        <begin position="605"/>
        <end position="641"/>
    </location>
</feature>
<feature type="compositionally biased region" description="Basic and acidic residues" evidence="1">
    <location>
        <begin position="908"/>
        <end position="925"/>
    </location>
</feature>
<feature type="compositionally biased region" description="Basic and acidic residues" evidence="1">
    <location>
        <begin position="532"/>
        <end position="548"/>
    </location>
</feature>
<feature type="compositionally biased region" description="Basic and acidic residues" evidence="1">
    <location>
        <begin position="48"/>
        <end position="64"/>
    </location>
</feature>
<feature type="region of interest" description="Disordered" evidence="1">
    <location>
        <begin position="143"/>
        <end position="347"/>
    </location>
</feature>
<feature type="compositionally biased region" description="Basic and acidic residues" evidence="1">
    <location>
        <begin position="653"/>
        <end position="731"/>
    </location>
</feature>
<feature type="compositionally biased region" description="Basic and acidic residues" evidence="1">
    <location>
        <begin position="933"/>
        <end position="990"/>
    </location>
</feature>
<sequence length="1247" mass="145505">MSRKGSVFERLGGGGHRSYDRSASSEEGMQLCSYFIKHGRCSYGDNCKFSHDIDARGEDEQDLRRRMKRRRSESASPERRRRSSTKDKDKMKSTAVIVSKHGKYSSDEETSANWERPAGEEHTLDFKTELMLVKKRQELQRELKRLQDTDSAANSPAQQIMIEAQRTSSDSEPEHVMHKRKKKHSSTLIEEPLPLHKKKKEKKKKEKKREEKKLTPTGGSRLKVVQHFRTPSPEDIVRDKKKHKDPEKKKKVRSKTKSPKVSYDSADDDIPLVTSKKPRKHTPREDSPPEIKPIPYEKIEPVKPPKKSKEKSKKKRSSTPLYDDESDDDRHGGYSPEKQRRLEKYEEARRRAERLEAAQIVKELREQQKPKYVLPGSKRPDTPEGEYRRKRKTTKYSDEERSRSPEETRKSRRKSPSESRDKSQYRQKYHEEERRRQKAPREESRGRRRRSQSEDHSPYEEREPRQHSRSHRSRSINRGKGNRSPEATKHRERSPSDYRGKGRERQRDVSPRDYRKDSPDEPRSRKVQYSPDRMDYERGRDPRRRDDTPPSTSRRGSPIDSRSRHDQSDDRRRGGVSPDPRRRGRSLTPPDHPRGVPPPRIPTPPRDDYNKRGENREDDRYFNRNERDTRGENRDRDRYDRYSSNPAAPPERPLYDRYGNKIQERDEFDRGNRYGDKQRFQDRQGGREEEYPDRRPDRHPGNEREPPGRYYPNRDRNSERDLTPYERDRMRTQPGGGFPDRPDERDRSRGLDDRLRGPDERSRGPDERSRGPDERSRGPDERSRGPDDRPPRGAEDWHGGPDDRPPRSSNDRPPRGPDDRMRGPGSEDGRQKEWEGKFLEQPAGKEGRGRADQQERRKDREPRPYDDNDLTPYERAMRKRALDEGPEASPNKRRRADVSPTPSGRSVGRSDRGRDNKRDEGDSRPKRSSSSDSSRKSRIYDDSRRKDDDKQDDDRRRKTDSDRSKVGDRSDRENDRKTPEDSKASTELDQKQGSGGEKNEPSSTVAGEGYESISDDEEDWENILKGGDEMDVTEDKPKSVDILDIDWASLKKEVAPKPTTHSSALKRFTPGEIFSNIGVSRELAGDNLFEKVQTVCREQMEQNSTEQENTAENESIGVKLETGDIKQENPQQDTDNIKQELPNADVKAKTKPKRSAEKFEFLHNVAQLHASELVRRKNREALMCNVGPYRRALCARRDLQIRRELCKTTKNMDHIYIPPSVDPNLLKLSLQLLLEDSSLNQVQPSSA</sequence>
<feature type="compositionally biased region" description="Polar residues" evidence="1">
    <location>
        <begin position="149"/>
        <end position="158"/>
    </location>
</feature>
<gene>
    <name evidence="2" type="ORF">OFUS_LOCUS9917</name>
</gene>
<feature type="compositionally biased region" description="Basic and acidic residues" evidence="1">
    <location>
        <begin position="486"/>
        <end position="524"/>
    </location>
</feature>
<keyword evidence="3" id="KW-1185">Reference proteome</keyword>
<dbReference type="GO" id="GO:0046872">
    <property type="term" value="F:metal ion binding"/>
    <property type="evidence" value="ECO:0007669"/>
    <property type="project" value="InterPro"/>
</dbReference>
<feature type="compositionally biased region" description="Basic residues" evidence="1">
    <location>
        <begin position="467"/>
        <end position="481"/>
    </location>
</feature>